<evidence type="ECO:0000313" key="1">
    <source>
        <dbReference type="EMBL" id="ADC65994.1"/>
    </source>
</evidence>
<reference evidence="2" key="1">
    <citation type="submission" date="2010-02" db="EMBL/GenBank/DDBJ databases">
        <title>Complete sequence of Ferroglobus placidus DSM 10642.</title>
        <authorList>
            <consortium name="US DOE Joint Genome Institute"/>
            <person name="Lucas S."/>
            <person name="Copeland A."/>
            <person name="Lapidus A."/>
            <person name="Cheng J.-F."/>
            <person name="Bruce D."/>
            <person name="Goodwin L."/>
            <person name="Pitluck S."/>
            <person name="Saunders E."/>
            <person name="Brettin T."/>
            <person name="Detter J.C."/>
            <person name="Han C."/>
            <person name="Tapia R."/>
            <person name="Larimer F."/>
            <person name="Land M."/>
            <person name="Hauser L."/>
            <person name="Kyrpides N."/>
            <person name="Ivanova N."/>
            <person name="Holmes D."/>
            <person name="Lovley D."/>
            <person name="Kyrpides N."/>
            <person name="Anderson I.J."/>
            <person name="Woyke T."/>
        </authorList>
    </citation>
    <scope>NUCLEOTIDE SEQUENCE [LARGE SCALE GENOMIC DNA]</scope>
    <source>
        <strain evidence="2">DSM 10642 / AEDII12DO</strain>
    </source>
</reference>
<sequence length="1088" mass="127462">MSNDKLKKLVEHRDAILLAELGALIHDLGKLSEEFISNKSINNPLNIVNDGHAHLIFEWYEELTKNLKNLEIKINIIDSKGNYQINLYDFILNHHPQKDQVYDKESKKRTKDNKLLELFKGSADGIDSGVDKGAVVGKINRQPFTKTFISTSFGYEFERIEVEKESLKKYRNEFVNVLEQVLTEINSILSSREKIPVEKWINSRKKVIEKTKECFSHALGETRRSANDVTLWDHSYSVASLYKTALVEIILSNQWKNPRELKWRLLLIRFNGLDYIFKGVKIGDIEGRRAALVKSLDQIKELVEVIVPIGNEIYRDENGAVYLIPESFDGNVLKEKFKLEDENVEKNLYERILEIFEKETKGELSPKIEISKEKSRGAQILGFCLEKYTQTYNQPFLDYIKSQWDGKGNKVVCLICGLKPADRREKVCKDCESIRENRVEKWERNRKNKKTTIWIDEICDENGRVGIIVGSFDLKWWLNGMWLNTCFTKTLDCLKEGKPEIFANINSYDDLIRAVEEALTIDYPNQPLKSFKNSDGSNILVEKLLESLGGDSYHNQRANDYFEAIVLNREEDILKDMYDLNLDSLSNREKAQLLTLALMRKNPSFARIRRIWETCARFWKDVENEILSGLDERTRYNIILDESSKRILEDLINSETIKKGLAYEMRCRGFRVPIIIVNNKITVVEVLQTLKIKDEFEKAVKEGFEIWKPSEYGYHAEKVYPRTEDEPKLIGKALEKDSNYKPYIPILTNVPTVFVCLVPLKDSWEILKKIKTLYEIRFSKIQNRLPIKLGLIAFKRKFPLYIALDCVKRFLNENIEEYVWIIEESDRLLSEENCEKYIGKFGNYAQKVKIRSFQSYRHATIFMSYSLGDSDLEDRFYPYFIVEDQCTTLLYKDFSNKTLKKANIYFGLKHVKDLRKDDKIIFIPSIFDFEFLDSNVRRLDIGKERKHWMFIGSKNKPKPYLLWDIDNFERLRELIEKLRLTTTQVMNLYEMLMAKLEEWDIRNPPIELLNSSDENEKKIGEVFEKFVDNAIKDVPLRLEVVDGESNRGKISKDDFEFLKHSILTGLFFDFVDLWHTILKKGFGGEENA</sequence>
<dbReference type="HOGENOM" id="CLU_007515_0_0_2"/>
<evidence type="ECO:0000313" key="2">
    <source>
        <dbReference type="Proteomes" id="UP000002613"/>
    </source>
</evidence>
<dbReference type="GeneID" id="8779380"/>
<dbReference type="Proteomes" id="UP000002613">
    <property type="component" value="Chromosome"/>
</dbReference>
<dbReference type="InterPro" id="IPR014055">
    <property type="entry name" value="CRISPR-assoc_prot_Csx11"/>
</dbReference>
<dbReference type="NCBIfam" id="TIGR02682">
    <property type="entry name" value="cas_csx11"/>
    <property type="match status" value="1"/>
</dbReference>
<dbReference type="KEGG" id="fpl:Ferp_1851"/>
<keyword evidence="2" id="KW-1185">Reference proteome</keyword>
<dbReference type="EMBL" id="CP001899">
    <property type="protein sequence ID" value="ADC65994.1"/>
    <property type="molecule type" value="Genomic_DNA"/>
</dbReference>
<gene>
    <name evidence="1" type="ordered locus">Ferp_1851</name>
</gene>
<dbReference type="PaxDb" id="589924-Ferp_1851"/>
<protein>
    <submittedName>
        <fullName evidence="1">CRISPR-associated protein, Csx11 family</fullName>
    </submittedName>
</protein>
<dbReference type="eggNOG" id="arCOG06461">
    <property type="taxonomic scope" value="Archaea"/>
</dbReference>
<organism evidence="1 2">
    <name type="scientific">Ferroglobus placidus (strain DSM 10642 / AEDII12DO)</name>
    <dbReference type="NCBI Taxonomy" id="589924"/>
    <lineage>
        <taxon>Archaea</taxon>
        <taxon>Methanobacteriati</taxon>
        <taxon>Methanobacteriota</taxon>
        <taxon>Archaeoglobi</taxon>
        <taxon>Archaeoglobales</taxon>
        <taxon>Archaeoglobaceae</taxon>
        <taxon>Ferroglobus</taxon>
    </lineage>
</organism>
<proteinExistence type="predicted"/>
<accession>D3RZT1</accession>
<dbReference type="RefSeq" id="WP_012966333.1">
    <property type="nucleotide sequence ID" value="NC_013849.1"/>
</dbReference>
<dbReference type="AlphaFoldDB" id="D3RZT1"/>
<name>D3RZT1_FERPA</name>
<reference evidence="1 2" key="2">
    <citation type="journal article" date="2011" name="Stand. Genomic Sci.">
        <title>Complete genome sequence of Ferroglobus placidus AEDII12DO.</title>
        <authorList>
            <person name="Anderson I."/>
            <person name="Risso C."/>
            <person name="Holmes D."/>
            <person name="Lucas S."/>
            <person name="Copeland A."/>
            <person name="Lapidus A."/>
            <person name="Cheng J.F."/>
            <person name="Bruce D."/>
            <person name="Goodwin L."/>
            <person name="Pitluck S."/>
            <person name="Saunders E."/>
            <person name="Brettin T."/>
            <person name="Detter J.C."/>
            <person name="Han C."/>
            <person name="Tapia R."/>
            <person name="Larimer F."/>
            <person name="Land M."/>
            <person name="Hauser L."/>
            <person name="Woyke T."/>
            <person name="Lovley D."/>
            <person name="Kyrpides N."/>
            <person name="Ivanova N."/>
        </authorList>
    </citation>
    <scope>NUCLEOTIDE SEQUENCE [LARGE SCALE GENOMIC DNA]</scope>
    <source>
        <strain evidence="2">DSM 10642 / AEDII12DO</strain>
    </source>
</reference>
<dbReference type="STRING" id="589924.Ferp_1851"/>